<dbReference type="AlphaFoldDB" id="A0A8R7PB00"/>
<protein>
    <submittedName>
        <fullName evidence="1">Uncharacterized protein</fullName>
    </submittedName>
</protein>
<dbReference type="Gramene" id="TuG1812G0200001406.01.T01">
    <property type="protein sequence ID" value="TuG1812G0200001406.01.T01.cds264088"/>
    <property type="gene ID" value="TuG1812G0200001406.01"/>
</dbReference>
<proteinExistence type="predicted"/>
<dbReference type="Proteomes" id="UP000015106">
    <property type="component" value="Chromosome 2"/>
</dbReference>
<dbReference type="EnsemblPlants" id="TuG1812G0200001406.01.T01">
    <property type="protein sequence ID" value="TuG1812G0200001406.01.T01.cds264088"/>
    <property type="gene ID" value="TuG1812G0200001406.01"/>
</dbReference>
<keyword evidence="2" id="KW-1185">Reference proteome</keyword>
<name>A0A8R7PB00_TRIUA</name>
<reference evidence="1" key="3">
    <citation type="submission" date="2022-06" db="UniProtKB">
        <authorList>
            <consortium name="EnsemblPlants"/>
        </authorList>
    </citation>
    <scope>IDENTIFICATION</scope>
</reference>
<sequence length="26" mass="3102">MVVCFLHEHCPLKPTILLSRIRRLII</sequence>
<organism evidence="1 2">
    <name type="scientific">Triticum urartu</name>
    <name type="common">Red wild einkorn</name>
    <name type="synonym">Crithodium urartu</name>
    <dbReference type="NCBI Taxonomy" id="4572"/>
    <lineage>
        <taxon>Eukaryota</taxon>
        <taxon>Viridiplantae</taxon>
        <taxon>Streptophyta</taxon>
        <taxon>Embryophyta</taxon>
        <taxon>Tracheophyta</taxon>
        <taxon>Spermatophyta</taxon>
        <taxon>Magnoliopsida</taxon>
        <taxon>Liliopsida</taxon>
        <taxon>Poales</taxon>
        <taxon>Poaceae</taxon>
        <taxon>BOP clade</taxon>
        <taxon>Pooideae</taxon>
        <taxon>Triticodae</taxon>
        <taxon>Triticeae</taxon>
        <taxon>Triticinae</taxon>
        <taxon>Triticum</taxon>
    </lineage>
</organism>
<evidence type="ECO:0000313" key="1">
    <source>
        <dbReference type="EnsemblPlants" id="TuG1812G0200001406.01.T01.cds264088"/>
    </source>
</evidence>
<evidence type="ECO:0000313" key="2">
    <source>
        <dbReference type="Proteomes" id="UP000015106"/>
    </source>
</evidence>
<reference evidence="2" key="1">
    <citation type="journal article" date="2013" name="Nature">
        <title>Draft genome of the wheat A-genome progenitor Triticum urartu.</title>
        <authorList>
            <person name="Ling H.Q."/>
            <person name="Zhao S."/>
            <person name="Liu D."/>
            <person name="Wang J."/>
            <person name="Sun H."/>
            <person name="Zhang C."/>
            <person name="Fan H."/>
            <person name="Li D."/>
            <person name="Dong L."/>
            <person name="Tao Y."/>
            <person name="Gao C."/>
            <person name="Wu H."/>
            <person name="Li Y."/>
            <person name="Cui Y."/>
            <person name="Guo X."/>
            <person name="Zheng S."/>
            <person name="Wang B."/>
            <person name="Yu K."/>
            <person name="Liang Q."/>
            <person name="Yang W."/>
            <person name="Lou X."/>
            <person name="Chen J."/>
            <person name="Feng M."/>
            <person name="Jian J."/>
            <person name="Zhang X."/>
            <person name="Luo G."/>
            <person name="Jiang Y."/>
            <person name="Liu J."/>
            <person name="Wang Z."/>
            <person name="Sha Y."/>
            <person name="Zhang B."/>
            <person name="Wu H."/>
            <person name="Tang D."/>
            <person name="Shen Q."/>
            <person name="Xue P."/>
            <person name="Zou S."/>
            <person name="Wang X."/>
            <person name="Liu X."/>
            <person name="Wang F."/>
            <person name="Yang Y."/>
            <person name="An X."/>
            <person name="Dong Z."/>
            <person name="Zhang K."/>
            <person name="Zhang X."/>
            <person name="Luo M.C."/>
            <person name="Dvorak J."/>
            <person name="Tong Y."/>
            <person name="Wang J."/>
            <person name="Yang H."/>
            <person name="Li Z."/>
            <person name="Wang D."/>
            <person name="Zhang A."/>
            <person name="Wang J."/>
        </authorList>
    </citation>
    <scope>NUCLEOTIDE SEQUENCE</scope>
    <source>
        <strain evidence="2">cv. G1812</strain>
    </source>
</reference>
<reference evidence="1" key="2">
    <citation type="submission" date="2018-03" db="EMBL/GenBank/DDBJ databases">
        <title>The Triticum urartu genome reveals the dynamic nature of wheat genome evolution.</title>
        <authorList>
            <person name="Ling H."/>
            <person name="Ma B."/>
            <person name="Shi X."/>
            <person name="Liu H."/>
            <person name="Dong L."/>
            <person name="Sun H."/>
            <person name="Cao Y."/>
            <person name="Gao Q."/>
            <person name="Zheng S."/>
            <person name="Li Y."/>
            <person name="Yu Y."/>
            <person name="Du H."/>
            <person name="Qi M."/>
            <person name="Li Y."/>
            <person name="Yu H."/>
            <person name="Cui Y."/>
            <person name="Wang N."/>
            <person name="Chen C."/>
            <person name="Wu H."/>
            <person name="Zhao Y."/>
            <person name="Zhang J."/>
            <person name="Li Y."/>
            <person name="Zhou W."/>
            <person name="Zhang B."/>
            <person name="Hu W."/>
            <person name="Eijk M."/>
            <person name="Tang J."/>
            <person name="Witsenboer H."/>
            <person name="Zhao S."/>
            <person name="Li Z."/>
            <person name="Zhang A."/>
            <person name="Wang D."/>
            <person name="Liang C."/>
        </authorList>
    </citation>
    <scope>NUCLEOTIDE SEQUENCE [LARGE SCALE GENOMIC DNA]</scope>
    <source>
        <strain evidence="1">cv. G1812</strain>
    </source>
</reference>
<accession>A0A8R7PB00</accession>